<dbReference type="EMBL" id="BARS01002521">
    <property type="protein sequence ID" value="GAF68878.1"/>
    <property type="molecule type" value="Genomic_DNA"/>
</dbReference>
<feature type="non-terminal residue" evidence="1">
    <location>
        <position position="61"/>
    </location>
</feature>
<evidence type="ECO:0000313" key="1">
    <source>
        <dbReference type="EMBL" id="GAF68878.1"/>
    </source>
</evidence>
<reference evidence="1" key="1">
    <citation type="journal article" date="2014" name="Front. Microbiol.">
        <title>High frequency of phylogenetically diverse reductive dehalogenase-homologous genes in deep subseafloor sedimentary metagenomes.</title>
        <authorList>
            <person name="Kawai M."/>
            <person name="Futagami T."/>
            <person name="Toyoda A."/>
            <person name="Takaki Y."/>
            <person name="Nishi S."/>
            <person name="Hori S."/>
            <person name="Arai W."/>
            <person name="Tsubouchi T."/>
            <person name="Morono Y."/>
            <person name="Uchiyama I."/>
            <person name="Ito T."/>
            <person name="Fujiyama A."/>
            <person name="Inagaki F."/>
            <person name="Takami H."/>
        </authorList>
    </citation>
    <scope>NUCLEOTIDE SEQUENCE</scope>
    <source>
        <strain evidence="1">Expedition CK06-06</strain>
    </source>
</reference>
<accession>X0RJB1</accession>
<sequence>MKILKIDNSQGYYLLDQGEYAPVDKITKDDLLRLVGLTLGSEVDFDEFTDEKLKNQAHQII</sequence>
<proteinExistence type="predicted"/>
<name>X0RJB1_9ZZZZ</name>
<comment type="caution">
    <text evidence="1">The sequence shown here is derived from an EMBL/GenBank/DDBJ whole genome shotgun (WGS) entry which is preliminary data.</text>
</comment>
<dbReference type="AlphaFoldDB" id="X0RJB1"/>
<organism evidence="1">
    <name type="scientific">marine sediment metagenome</name>
    <dbReference type="NCBI Taxonomy" id="412755"/>
    <lineage>
        <taxon>unclassified sequences</taxon>
        <taxon>metagenomes</taxon>
        <taxon>ecological metagenomes</taxon>
    </lineage>
</organism>
<gene>
    <name evidence="1" type="ORF">S01H1_04811</name>
</gene>
<protein>
    <submittedName>
        <fullName evidence="1">Uncharacterized protein</fullName>
    </submittedName>
</protein>